<feature type="domain" description="Macro" evidence="2">
    <location>
        <begin position="10"/>
        <end position="246"/>
    </location>
</feature>
<dbReference type="PANTHER" id="PTHR11106">
    <property type="entry name" value="GANGLIOSIDE INDUCED DIFFERENTIATION ASSOCIATED PROTEIN 2-RELATED"/>
    <property type="match status" value="1"/>
</dbReference>
<dbReference type="Gene3D" id="3.40.220.10">
    <property type="entry name" value="Leucine Aminopeptidase, subunit E, domain 1"/>
    <property type="match status" value="1"/>
</dbReference>
<dbReference type="InterPro" id="IPR002589">
    <property type="entry name" value="Macro_dom"/>
</dbReference>
<reference evidence="3 4" key="1">
    <citation type="submission" date="2019-01" db="EMBL/GenBank/DDBJ databases">
        <authorList>
            <person name="Ferrante I. M."/>
        </authorList>
    </citation>
    <scope>NUCLEOTIDE SEQUENCE [LARGE SCALE GENOMIC DNA]</scope>
    <source>
        <strain evidence="3 4">B856</strain>
    </source>
</reference>
<accession>A0A448ZH27</accession>
<protein>
    <recommendedName>
        <fullName evidence="2">Macro domain-containing protein</fullName>
    </recommendedName>
</protein>
<dbReference type="InterPro" id="IPR043472">
    <property type="entry name" value="Macro_dom-like"/>
</dbReference>
<gene>
    <name evidence="3" type="ORF">PSNMU_V1.4_AUG-EV-PASAV3_0082800</name>
</gene>
<dbReference type="OrthoDB" id="6133115at2759"/>
<evidence type="ECO:0000313" key="3">
    <source>
        <dbReference type="EMBL" id="VEU41358.1"/>
    </source>
</evidence>
<dbReference type="Pfam" id="PF01661">
    <property type="entry name" value="Macro"/>
    <property type="match status" value="1"/>
</dbReference>
<proteinExistence type="predicted"/>
<dbReference type="SMART" id="SM00506">
    <property type="entry name" value="A1pp"/>
    <property type="match status" value="1"/>
</dbReference>
<feature type="compositionally biased region" description="Acidic residues" evidence="1">
    <location>
        <begin position="251"/>
        <end position="262"/>
    </location>
</feature>
<evidence type="ECO:0000313" key="4">
    <source>
        <dbReference type="Proteomes" id="UP000291116"/>
    </source>
</evidence>
<sequence length="271" mass="28457">MGLKTIATYGLGKGKAGSRRVSLRIARGSVLDFSANETAPSAGNRTGAIVNAANEGCLDGGGVDGAINKAGGPALWKDRKALPVVARGNVRCPTGHAVVTGPNSYGALHVPYVVHAVGPPYAHFDEDRFPELDAALRSAYRQSLDRCREEGVTDVAFSLLSAGIFRGSRGLPDVLAIAAEAIRDWVDDADGFTTDAANAAAGSSPDGQDESEVPSRSRPHCLESVTLCGFSEKELLALTTVCQALFAKGDDDQDGEEDEEDDPDRKVEEDN</sequence>
<dbReference type="AlphaFoldDB" id="A0A448ZH27"/>
<name>A0A448ZH27_9STRA</name>
<feature type="region of interest" description="Disordered" evidence="1">
    <location>
        <begin position="196"/>
        <end position="218"/>
    </location>
</feature>
<dbReference type="SUPFAM" id="SSF52949">
    <property type="entry name" value="Macro domain-like"/>
    <property type="match status" value="1"/>
</dbReference>
<evidence type="ECO:0000256" key="1">
    <source>
        <dbReference type="SAM" id="MobiDB-lite"/>
    </source>
</evidence>
<dbReference type="EMBL" id="CAACVS010000346">
    <property type="protein sequence ID" value="VEU41358.1"/>
    <property type="molecule type" value="Genomic_DNA"/>
</dbReference>
<dbReference type="PANTHER" id="PTHR11106:SF27">
    <property type="entry name" value="MACRO DOMAIN-CONTAINING PROTEIN"/>
    <property type="match status" value="1"/>
</dbReference>
<feature type="region of interest" description="Disordered" evidence="1">
    <location>
        <begin position="247"/>
        <end position="271"/>
    </location>
</feature>
<organism evidence="3 4">
    <name type="scientific">Pseudo-nitzschia multistriata</name>
    <dbReference type="NCBI Taxonomy" id="183589"/>
    <lineage>
        <taxon>Eukaryota</taxon>
        <taxon>Sar</taxon>
        <taxon>Stramenopiles</taxon>
        <taxon>Ochrophyta</taxon>
        <taxon>Bacillariophyta</taxon>
        <taxon>Bacillariophyceae</taxon>
        <taxon>Bacillariophycidae</taxon>
        <taxon>Bacillariales</taxon>
        <taxon>Bacillariaceae</taxon>
        <taxon>Pseudo-nitzschia</taxon>
    </lineage>
</organism>
<dbReference type="Proteomes" id="UP000291116">
    <property type="component" value="Unassembled WGS sequence"/>
</dbReference>
<evidence type="ECO:0000259" key="2">
    <source>
        <dbReference type="PROSITE" id="PS51154"/>
    </source>
</evidence>
<keyword evidence="4" id="KW-1185">Reference proteome</keyword>
<dbReference type="PROSITE" id="PS51154">
    <property type="entry name" value="MACRO"/>
    <property type="match status" value="1"/>
</dbReference>